<dbReference type="RefSeq" id="WP_062976306.1">
    <property type="nucleotide sequence ID" value="NZ_JAAXOT010000006.1"/>
</dbReference>
<dbReference type="GO" id="GO:0046872">
    <property type="term" value="F:metal ion binding"/>
    <property type="evidence" value="ECO:0007669"/>
    <property type="project" value="InterPro"/>
</dbReference>
<dbReference type="InterPro" id="IPR034660">
    <property type="entry name" value="DinB/YfiT-like"/>
</dbReference>
<dbReference type="SUPFAM" id="SSF109854">
    <property type="entry name" value="DinB/YfiT-like putative metalloenzymes"/>
    <property type="match status" value="1"/>
</dbReference>
<dbReference type="AlphaFoldDB" id="A0A846YK11"/>
<dbReference type="Pfam" id="PF11716">
    <property type="entry name" value="MDMPI_N"/>
    <property type="match status" value="1"/>
</dbReference>
<accession>A0A846YK11</accession>
<sequence length="211" mass="23581">MNVTATTEELAWTAVAAERTSPAGLLHELTAEQWDHPSLREGWRVRDVVAHILLTSQAKLPWLLWQTARARGSITRMNFGTAIRYADRNSPENLLTELRAITGLRHRPIATNAVDRLMDLLVHGHDIAAPLGIHRDMPIDAARWSIDRVWEMGWPFHARRTLAAHHLTATDTDWSAGSGTTLRAPIADMLLLVTGRKSVTNLRPGCSTRLQ</sequence>
<comment type="caution">
    <text evidence="2">The sequence shown here is derived from an EMBL/GenBank/DDBJ whole genome shotgun (WGS) entry which is preliminary data.</text>
</comment>
<feature type="domain" description="Mycothiol-dependent maleylpyruvate isomerase metal-binding" evidence="1">
    <location>
        <begin position="16"/>
        <end position="102"/>
    </location>
</feature>
<gene>
    <name evidence="2" type="ORF">HGA15_13950</name>
</gene>
<dbReference type="InterPro" id="IPR024344">
    <property type="entry name" value="MDMPI_metal-binding"/>
</dbReference>
<dbReference type="Proteomes" id="UP000570678">
    <property type="component" value="Unassembled WGS sequence"/>
</dbReference>
<dbReference type="GO" id="GO:0016853">
    <property type="term" value="F:isomerase activity"/>
    <property type="evidence" value="ECO:0007669"/>
    <property type="project" value="UniProtKB-KW"/>
</dbReference>
<name>A0A846YK11_9NOCA</name>
<evidence type="ECO:0000259" key="1">
    <source>
        <dbReference type="Pfam" id="PF11716"/>
    </source>
</evidence>
<keyword evidence="2" id="KW-0670">Pyruvate</keyword>
<proteinExistence type="predicted"/>
<dbReference type="InterPro" id="IPR017517">
    <property type="entry name" value="Maleyloyr_isom"/>
</dbReference>
<dbReference type="NCBIfam" id="TIGR03083">
    <property type="entry name" value="maleylpyruvate isomerase family mycothiol-dependent enzyme"/>
    <property type="match status" value="1"/>
</dbReference>
<reference evidence="2 3" key="1">
    <citation type="submission" date="2020-04" db="EMBL/GenBank/DDBJ databases">
        <title>MicrobeNet Type strains.</title>
        <authorList>
            <person name="Nicholson A.C."/>
        </authorList>
    </citation>
    <scope>NUCLEOTIDE SEQUENCE [LARGE SCALE GENOMIC DNA]</scope>
    <source>
        <strain evidence="2 3">JCM 3332</strain>
    </source>
</reference>
<dbReference type="EMBL" id="JAAXOT010000006">
    <property type="protein sequence ID" value="NKY57239.1"/>
    <property type="molecule type" value="Genomic_DNA"/>
</dbReference>
<evidence type="ECO:0000313" key="2">
    <source>
        <dbReference type="EMBL" id="NKY57239.1"/>
    </source>
</evidence>
<evidence type="ECO:0000313" key="3">
    <source>
        <dbReference type="Proteomes" id="UP000570678"/>
    </source>
</evidence>
<dbReference type="Gene3D" id="1.20.120.450">
    <property type="entry name" value="dinb family like domain"/>
    <property type="match status" value="1"/>
</dbReference>
<keyword evidence="3" id="KW-1185">Reference proteome</keyword>
<protein>
    <submittedName>
        <fullName evidence="2">Maleylpyruvate isomerase family mycothiol-dependent enzyme</fullName>
    </submittedName>
</protein>
<keyword evidence="2" id="KW-0413">Isomerase</keyword>
<organism evidence="2 3">
    <name type="scientific">Nocardia flavorosea</name>
    <dbReference type="NCBI Taxonomy" id="53429"/>
    <lineage>
        <taxon>Bacteria</taxon>
        <taxon>Bacillati</taxon>
        <taxon>Actinomycetota</taxon>
        <taxon>Actinomycetes</taxon>
        <taxon>Mycobacteriales</taxon>
        <taxon>Nocardiaceae</taxon>
        <taxon>Nocardia</taxon>
    </lineage>
</organism>